<evidence type="ECO:0000256" key="1">
    <source>
        <dbReference type="ARBA" id="ARBA00022490"/>
    </source>
</evidence>
<dbReference type="Gene3D" id="3.40.50.150">
    <property type="entry name" value="Vaccinia Virus protein VP39"/>
    <property type="match status" value="1"/>
</dbReference>
<dbReference type="PROSITE" id="PS00092">
    <property type="entry name" value="N6_MTASE"/>
    <property type="match status" value="1"/>
</dbReference>
<reference evidence="9" key="1">
    <citation type="submission" date="2016-05" db="EMBL/GenBank/DDBJ databases">
        <authorList>
            <person name="Baek K."/>
            <person name="Yang S.-J."/>
        </authorList>
    </citation>
    <scope>NUCLEOTIDE SEQUENCE [LARGE SCALE GENOMIC DNA]</scope>
    <source>
        <strain evidence="9">ST58-10</strain>
    </source>
</reference>
<evidence type="ECO:0000313" key="9">
    <source>
        <dbReference type="Proteomes" id="UP000078070"/>
    </source>
</evidence>
<dbReference type="RefSeq" id="WP_067384218.1">
    <property type="nucleotide sequence ID" value="NZ_CP015839.1"/>
</dbReference>
<reference evidence="8 9" key="2">
    <citation type="journal article" date="2018" name="Int. J. Syst. Evol. Microbiol.">
        <title>Marinobacterium aestuarii sp. nov., a benzene-degrading marine bacterium isolated from estuary sediment.</title>
        <authorList>
            <person name="Bae S.S."/>
            <person name="Jung J."/>
            <person name="Chung D."/>
            <person name="Baek K."/>
        </authorList>
    </citation>
    <scope>NUCLEOTIDE SEQUENCE [LARGE SCALE GENOMIC DNA]</scope>
    <source>
        <strain evidence="8 9">ST58-10</strain>
    </source>
</reference>
<dbReference type="KEGG" id="mars:A8C75_15250"/>
<protein>
    <recommendedName>
        <fullName evidence="6">tRNA1(Val) (adenine(37)-N6)-methyltransferase</fullName>
        <ecNumber evidence="6">2.1.1.223</ecNumber>
    </recommendedName>
    <alternativeName>
        <fullName evidence="6">tRNA m6A37 methyltransferase</fullName>
    </alternativeName>
</protein>
<evidence type="ECO:0000256" key="2">
    <source>
        <dbReference type="ARBA" id="ARBA00022603"/>
    </source>
</evidence>
<dbReference type="Pfam" id="PF05175">
    <property type="entry name" value="MTS"/>
    <property type="match status" value="1"/>
</dbReference>
<dbReference type="Proteomes" id="UP000078070">
    <property type="component" value="Chromosome"/>
</dbReference>
<comment type="function">
    <text evidence="6">Specifically methylates the adenine in position 37 of tRNA(1)(Val) (anticodon cmo5UAC).</text>
</comment>
<dbReference type="GO" id="GO:0032259">
    <property type="term" value="P:methylation"/>
    <property type="evidence" value="ECO:0007669"/>
    <property type="project" value="UniProtKB-KW"/>
</dbReference>
<evidence type="ECO:0000313" key="8">
    <source>
        <dbReference type="EMBL" id="ANG63701.1"/>
    </source>
</evidence>
<comment type="catalytic activity">
    <reaction evidence="6">
        <text>adenosine(37) in tRNA1(Val) + S-adenosyl-L-methionine = N(6)-methyladenosine(37) in tRNA1(Val) + S-adenosyl-L-homocysteine + H(+)</text>
        <dbReference type="Rhea" id="RHEA:43160"/>
        <dbReference type="Rhea" id="RHEA-COMP:10369"/>
        <dbReference type="Rhea" id="RHEA-COMP:10370"/>
        <dbReference type="ChEBI" id="CHEBI:15378"/>
        <dbReference type="ChEBI" id="CHEBI:57856"/>
        <dbReference type="ChEBI" id="CHEBI:59789"/>
        <dbReference type="ChEBI" id="CHEBI:74411"/>
        <dbReference type="ChEBI" id="CHEBI:74449"/>
        <dbReference type="EC" id="2.1.1.223"/>
    </reaction>
</comment>
<dbReference type="GO" id="GO:0016430">
    <property type="term" value="F:tRNA (adenine-N6)-methyltransferase activity"/>
    <property type="evidence" value="ECO:0007669"/>
    <property type="project" value="UniProtKB-UniRule"/>
</dbReference>
<dbReference type="InterPro" id="IPR002052">
    <property type="entry name" value="DNA_methylase_N6_adenine_CS"/>
</dbReference>
<sequence length="247" mass="27633">MARRRNSYFQCREFRIEQANCAMKVTTDASLLGAWAPLERARRLLDIGTGTGLLALFAAQRCQAQIHAIELDPAAAQEARVNFAASPWSDRLHLREADIRSLPASQDYDAILCNPPFFSDSTRNSCERLAQARHNDALPLADLIQAIDGLLSKDGRAWLLLPLPECELLIAALPATQLHPRHRLWVSSCTGDSPHRVILQLEKQPGPCTAQQLTLYTEHPLHSPEAARLFEPYYTHLRRADAGDQNK</sequence>
<dbReference type="InterPro" id="IPR050210">
    <property type="entry name" value="tRNA_Adenine-N(6)_MTase"/>
</dbReference>
<keyword evidence="3 6" id="KW-0808">Transferase</keyword>
<dbReference type="InterPro" id="IPR022882">
    <property type="entry name" value="tRNA_adenine-N6_MeTrfase"/>
</dbReference>
<dbReference type="HAMAP" id="MF_01872">
    <property type="entry name" value="tRNA_methyltr_YfiC"/>
    <property type="match status" value="1"/>
</dbReference>
<evidence type="ECO:0000256" key="5">
    <source>
        <dbReference type="ARBA" id="ARBA00022694"/>
    </source>
</evidence>
<dbReference type="GO" id="GO:0008033">
    <property type="term" value="P:tRNA processing"/>
    <property type="evidence" value="ECO:0007669"/>
    <property type="project" value="UniProtKB-UniRule"/>
</dbReference>
<dbReference type="EC" id="2.1.1.223" evidence="6"/>
<dbReference type="STRING" id="1821621.A8C75_15250"/>
<dbReference type="OrthoDB" id="5383291at2"/>
<dbReference type="InterPro" id="IPR007848">
    <property type="entry name" value="Small_mtfrase_dom"/>
</dbReference>
<accession>A0A1A9F1D8</accession>
<proteinExistence type="inferred from homology"/>
<name>A0A1A9F1D8_9GAMM</name>
<dbReference type="PANTHER" id="PTHR47739">
    <property type="entry name" value="TRNA1(VAL) (ADENINE(37)-N6)-METHYLTRANSFERASE"/>
    <property type="match status" value="1"/>
</dbReference>
<gene>
    <name evidence="8" type="ORF">A8C75_15250</name>
</gene>
<comment type="subcellular location">
    <subcellularLocation>
        <location evidence="6">Cytoplasm</location>
    </subcellularLocation>
</comment>
<organism evidence="8 9">
    <name type="scientific">Marinobacterium aestuarii</name>
    <dbReference type="NCBI Taxonomy" id="1821621"/>
    <lineage>
        <taxon>Bacteria</taxon>
        <taxon>Pseudomonadati</taxon>
        <taxon>Pseudomonadota</taxon>
        <taxon>Gammaproteobacteria</taxon>
        <taxon>Oceanospirillales</taxon>
        <taxon>Oceanospirillaceae</taxon>
        <taxon>Marinobacterium</taxon>
    </lineage>
</organism>
<comment type="similarity">
    <text evidence="6">Belongs to the methyltransferase superfamily. tRNA (adenine-N(6)-)-methyltransferase family.</text>
</comment>
<evidence type="ECO:0000259" key="7">
    <source>
        <dbReference type="Pfam" id="PF05175"/>
    </source>
</evidence>
<keyword evidence="9" id="KW-1185">Reference proteome</keyword>
<keyword evidence="1 6" id="KW-0963">Cytoplasm</keyword>
<keyword evidence="4 6" id="KW-0949">S-adenosyl-L-methionine</keyword>
<dbReference type="PANTHER" id="PTHR47739:SF1">
    <property type="entry name" value="TRNA1(VAL) (ADENINE(37)-N6)-METHYLTRANSFERASE"/>
    <property type="match status" value="1"/>
</dbReference>
<keyword evidence="2 6" id="KW-0489">Methyltransferase</keyword>
<keyword evidence="5 6" id="KW-0819">tRNA processing</keyword>
<dbReference type="InterPro" id="IPR029063">
    <property type="entry name" value="SAM-dependent_MTases_sf"/>
</dbReference>
<dbReference type="GO" id="GO:0005737">
    <property type="term" value="C:cytoplasm"/>
    <property type="evidence" value="ECO:0007669"/>
    <property type="project" value="UniProtKB-SubCell"/>
</dbReference>
<dbReference type="CDD" id="cd02440">
    <property type="entry name" value="AdoMet_MTases"/>
    <property type="match status" value="1"/>
</dbReference>
<evidence type="ECO:0000256" key="6">
    <source>
        <dbReference type="HAMAP-Rule" id="MF_01872"/>
    </source>
</evidence>
<dbReference type="SUPFAM" id="SSF53335">
    <property type="entry name" value="S-adenosyl-L-methionine-dependent methyltransferases"/>
    <property type="match status" value="1"/>
</dbReference>
<dbReference type="GO" id="GO:0003676">
    <property type="term" value="F:nucleic acid binding"/>
    <property type="evidence" value="ECO:0007669"/>
    <property type="project" value="InterPro"/>
</dbReference>
<evidence type="ECO:0000256" key="3">
    <source>
        <dbReference type="ARBA" id="ARBA00022679"/>
    </source>
</evidence>
<feature type="domain" description="Methyltransferase small" evidence="7">
    <location>
        <begin position="37"/>
        <end position="122"/>
    </location>
</feature>
<evidence type="ECO:0000256" key="4">
    <source>
        <dbReference type="ARBA" id="ARBA00022691"/>
    </source>
</evidence>
<dbReference type="EMBL" id="CP015839">
    <property type="protein sequence ID" value="ANG63701.1"/>
    <property type="molecule type" value="Genomic_DNA"/>
</dbReference>
<dbReference type="AlphaFoldDB" id="A0A1A9F1D8"/>